<reference evidence="2" key="2">
    <citation type="submission" date="2013-11" db="EMBL/GenBank/DDBJ databases">
        <title>Genome sequences of clinical and environmental isolates of Serratia marcescens.</title>
        <authorList>
            <person name="Iguchi A."/>
            <person name="Komatsu H."/>
            <person name="Nagaya Y."/>
            <person name="Ogura Y."/>
            <person name="Katsura K."/>
            <person name="Kurokawa K."/>
            <person name="Ooka T."/>
            <person name="Hattori M."/>
            <person name="Gotoh N."/>
            <person name="Thomson N."/>
            <person name="Hayashi T."/>
        </authorList>
    </citation>
    <scope>NUCLEOTIDE SEQUENCE [LARGE SCALE GENOMIC DNA]</scope>
    <source>
        <strain evidence="2">Db11</strain>
    </source>
</reference>
<dbReference type="KEGG" id="smac:SMDB11_2526"/>
<proteinExistence type="predicted"/>
<sequence length="189" mass="22360">MNKTEKKELKKKIQNTLNLKKHRQNILNFGEDAYTMDISRCYKSVIPHLKKAGYQKVTWKRCPDLLTKYVDLIFKCQDSRPFFHIHIENCLPFCWNSPAKKGWDLNYIKYEWGHINSINQNNDLAHSANNLCLQSARCNQHIQSSLNVDELIQYGGELEVVIRKNLSNREKLFASNEWQELLKCLDLFR</sequence>
<dbReference type="EMBL" id="HG326223">
    <property type="protein sequence ID" value="CDG13092.1"/>
    <property type="molecule type" value="Genomic_DNA"/>
</dbReference>
<accession>A0ABC9IK55</accession>
<protein>
    <recommendedName>
        <fullName evidence="3">HNH endonuclease</fullName>
    </recommendedName>
</protein>
<gene>
    <name evidence="1" type="ORF">SMDB11_2526</name>
</gene>
<reference evidence="1 2" key="3">
    <citation type="journal article" date="2014" name="Genome Biol. Evol.">
        <title>Genome evolution and plasticity of Serratia marcescens, an important multidrug-resistant nosocomial pathogen.</title>
        <authorList>
            <person name="Iguchi A."/>
            <person name="Nagaya Y."/>
            <person name="Pradel E."/>
            <person name="Ooka T."/>
            <person name="Ogura Y."/>
            <person name="Katsura K."/>
            <person name="Kurokawa K."/>
            <person name="Oshima K."/>
            <person name="Hattori M."/>
            <person name="Parkhill J."/>
            <person name="Sebaihia M."/>
            <person name="Coulthurst S.J."/>
            <person name="Gotoh N."/>
            <person name="Thomson N.R."/>
            <person name="Ewbank J.J."/>
            <person name="Hayashi T."/>
        </authorList>
    </citation>
    <scope>NUCLEOTIDE SEQUENCE [LARGE SCALE GENOMIC DNA]</scope>
    <source>
        <strain evidence="1 2">Db11</strain>
    </source>
</reference>
<evidence type="ECO:0000313" key="1">
    <source>
        <dbReference type="EMBL" id="CDG13092.1"/>
    </source>
</evidence>
<evidence type="ECO:0000313" key="2">
    <source>
        <dbReference type="Proteomes" id="UP000018979"/>
    </source>
</evidence>
<name>A0ABC9IK55_SERMA</name>
<dbReference type="GeneID" id="87007101"/>
<organism evidence="1 2">
    <name type="scientific">Serratia marcescens subsp. marcescens Db11</name>
    <dbReference type="NCBI Taxonomy" id="273526"/>
    <lineage>
        <taxon>Bacteria</taxon>
        <taxon>Pseudomonadati</taxon>
        <taxon>Pseudomonadota</taxon>
        <taxon>Gammaproteobacteria</taxon>
        <taxon>Enterobacterales</taxon>
        <taxon>Yersiniaceae</taxon>
        <taxon>Serratia</taxon>
    </lineage>
</organism>
<dbReference type="RefSeq" id="WP_145957003.1">
    <property type="nucleotide sequence ID" value="NZ_HG326223.1"/>
</dbReference>
<dbReference type="Proteomes" id="UP000018979">
    <property type="component" value="Chromosome I"/>
</dbReference>
<reference evidence="1 2" key="1">
    <citation type="submission" date="2013-06" db="EMBL/GenBank/DDBJ databases">
        <authorList>
            <person name="Aslett M."/>
        </authorList>
    </citation>
    <scope>NUCLEOTIDE SEQUENCE [LARGE SCALE GENOMIC DNA]</scope>
    <source>
        <strain evidence="1 2">Db11</strain>
    </source>
</reference>
<dbReference type="AlphaFoldDB" id="A0ABC9IK55"/>
<evidence type="ECO:0008006" key="3">
    <source>
        <dbReference type="Google" id="ProtNLM"/>
    </source>
</evidence>